<reference evidence="2" key="1">
    <citation type="submission" date="2016-11" db="EMBL/GenBank/DDBJ databases">
        <authorList>
            <person name="Varghese N."/>
            <person name="Submissions S."/>
        </authorList>
    </citation>
    <scope>NUCLEOTIDE SEQUENCE [LARGE SCALE GENOMIC DNA]</scope>
    <source>
        <strain evidence="2">DSM 17963</strain>
    </source>
</reference>
<protein>
    <submittedName>
        <fullName evidence="1">Uncharacterized protein</fullName>
    </submittedName>
</protein>
<proteinExistence type="predicted"/>
<sequence length="98" mass="11446">MRLIFSIMTEENEKTKETAVITAMAKFLSEIWFVDDFRDHPEYLSEIFETILLTEMGNDQDLRIRMINSIRTSKMLAETLGSFSDMEINNACRKIMNA</sequence>
<organism evidence="1 2">
    <name type="scientific">Flavobacterium defluvii</name>
    <dbReference type="NCBI Taxonomy" id="370979"/>
    <lineage>
        <taxon>Bacteria</taxon>
        <taxon>Pseudomonadati</taxon>
        <taxon>Bacteroidota</taxon>
        <taxon>Flavobacteriia</taxon>
        <taxon>Flavobacteriales</taxon>
        <taxon>Flavobacteriaceae</taxon>
        <taxon>Flavobacterium</taxon>
    </lineage>
</organism>
<dbReference type="EMBL" id="FQWC01000003">
    <property type="protein sequence ID" value="SHG58357.1"/>
    <property type="molecule type" value="Genomic_DNA"/>
</dbReference>
<name>A0A1M5L012_9FLAO</name>
<evidence type="ECO:0000313" key="1">
    <source>
        <dbReference type="EMBL" id="SHG58357.1"/>
    </source>
</evidence>
<dbReference type="STRING" id="370979.SAMN05443663_103231"/>
<gene>
    <name evidence="1" type="ORF">SAMN05443663_103231</name>
</gene>
<accession>A0A1M5L012</accession>
<dbReference type="AlphaFoldDB" id="A0A1M5L012"/>
<dbReference type="Proteomes" id="UP000184071">
    <property type="component" value="Unassembled WGS sequence"/>
</dbReference>
<keyword evidence="2" id="KW-1185">Reference proteome</keyword>
<evidence type="ECO:0000313" key="2">
    <source>
        <dbReference type="Proteomes" id="UP000184071"/>
    </source>
</evidence>